<dbReference type="GO" id="GO:0007059">
    <property type="term" value="P:chromosome segregation"/>
    <property type="evidence" value="ECO:0007669"/>
    <property type="project" value="TreeGrafter"/>
</dbReference>
<keyword evidence="5 6" id="KW-0067">ATP-binding</keyword>
<protein>
    <recommendedName>
        <fullName evidence="9">Protein kinase domain-containing protein</fullName>
    </recommendedName>
</protein>
<dbReference type="FunFam" id="1.10.510.10:FF:000256">
    <property type="entry name" value="Serine/threonine-protein kinase TOUSLED"/>
    <property type="match status" value="1"/>
</dbReference>
<feature type="region of interest" description="Disordered" evidence="8">
    <location>
        <begin position="1"/>
        <end position="22"/>
    </location>
</feature>
<organism evidence="10">
    <name type="scientific">Brassica cretica</name>
    <name type="common">Mustard</name>
    <dbReference type="NCBI Taxonomy" id="69181"/>
    <lineage>
        <taxon>Eukaryota</taxon>
        <taxon>Viridiplantae</taxon>
        <taxon>Streptophyta</taxon>
        <taxon>Embryophyta</taxon>
        <taxon>Tracheophyta</taxon>
        <taxon>Spermatophyta</taxon>
        <taxon>Magnoliopsida</taxon>
        <taxon>eudicotyledons</taxon>
        <taxon>Gunneridae</taxon>
        <taxon>Pentapetalae</taxon>
        <taxon>rosids</taxon>
        <taxon>malvids</taxon>
        <taxon>Brassicales</taxon>
        <taxon>Brassicaceae</taxon>
        <taxon>Brassiceae</taxon>
        <taxon>Brassica</taxon>
    </lineage>
</organism>
<dbReference type="InterPro" id="IPR017441">
    <property type="entry name" value="Protein_kinase_ATP_BS"/>
</dbReference>
<evidence type="ECO:0000256" key="5">
    <source>
        <dbReference type="ARBA" id="ARBA00022840"/>
    </source>
</evidence>
<dbReference type="SMART" id="SM00220">
    <property type="entry name" value="S_TKc"/>
    <property type="match status" value="1"/>
</dbReference>
<feature type="non-terminal residue" evidence="10">
    <location>
        <position position="549"/>
    </location>
</feature>
<dbReference type="GO" id="GO:0005524">
    <property type="term" value="F:ATP binding"/>
    <property type="evidence" value="ECO:0007669"/>
    <property type="project" value="UniProtKB-UniRule"/>
</dbReference>
<feature type="binding site" evidence="6">
    <location>
        <position position="300"/>
    </location>
    <ligand>
        <name>ATP</name>
        <dbReference type="ChEBI" id="CHEBI:30616"/>
    </ligand>
</feature>
<feature type="coiled-coil region" evidence="7">
    <location>
        <begin position="41"/>
        <end position="71"/>
    </location>
</feature>
<keyword evidence="7" id="KW-0175">Coiled coil</keyword>
<feature type="coiled-coil region" evidence="7">
    <location>
        <begin position="222"/>
        <end position="256"/>
    </location>
</feature>
<dbReference type="EMBL" id="QGKY02001015">
    <property type="protein sequence ID" value="KAF2571429.1"/>
    <property type="molecule type" value="Genomic_DNA"/>
</dbReference>
<evidence type="ECO:0000256" key="7">
    <source>
        <dbReference type="SAM" id="Coils"/>
    </source>
</evidence>
<gene>
    <name evidence="10" type="ORF">F2Q70_00005740</name>
</gene>
<accession>A0A8S9INH3</accession>
<evidence type="ECO:0000256" key="3">
    <source>
        <dbReference type="ARBA" id="ARBA00022741"/>
    </source>
</evidence>
<evidence type="ECO:0000256" key="2">
    <source>
        <dbReference type="ARBA" id="ARBA00022679"/>
    </source>
</evidence>
<feature type="coiled-coil region" evidence="7">
    <location>
        <begin position="121"/>
        <end position="174"/>
    </location>
</feature>
<dbReference type="InterPro" id="IPR000719">
    <property type="entry name" value="Prot_kinase_dom"/>
</dbReference>
<dbReference type="PROSITE" id="PS00108">
    <property type="entry name" value="PROTEIN_KINASE_ST"/>
    <property type="match status" value="1"/>
</dbReference>
<sequence length="549" mass="63431">DLGPDGQLRNGEGSRHDDDVSSLRAKITVLEEELCKSRQDSSEHQNLIRKLENELKDLKDQEQQVKQKTTKVISDLLISVSKSERQEARTKVKHDSLRLGSVGVLRTGTIIAETWEDGQMLKDLNAQLKQLLETKEVIERQRKLLKKRQNGGMFKQLLETKEVIERQRKLLKKRQNGGIANCNYVKHPWLFHLAVDKSDGTDSESGAQEEDIIPDEIYKSRLASIKREEEVVMRERERYELEKGQLIKEMKRIRDEDGSRFNHFPVLNCRYALLNLLGKGGFSEVYKAYDLVNHRYVACKLHGLNAQWSEEKKQSYIRHAMREYDIHKDLVHHHIVRLWDIFRIDLDTFCTVLEYCSGKDLDAVLKATPNLPEKEAKIVIVQIVRGLVYLNKRSQKIIHYDLKPGNVLFDEFGVAKVTDFGLSKIVEDNAGSQGMELTSQGAGTYWYLPPECFELSKTPMISSKVDVWSVGVLFYQMLFKKRPFGHDQSQERILREDTIIKAKKVEFPAKPAISNEAKDLIRRCLTYSQADRPDVLTLAQDPYLSYTKK</sequence>
<comment type="caution">
    <text evidence="10">The sequence shown here is derived from an EMBL/GenBank/DDBJ whole genome shotgun (WGS) entry which is preliminary data.</text>
</comment>
<name>A0A8S9INH3_BRACR</name>
<evidence type="ECO:0000256" key="1">
    <source>
        <dbReference type="ARBA" id="ARBA00022527"/>
    </source>
</evidence>
<dbReference type="PROSITE" id="PS00107">
    <property type="entry name" value="PROTEIN_KINASE_ATP"/>
    <property type="match status" value="1"/>
</dbReference>
<keyword evidence="2" id="KW-0808">Transferase</keyword>
<dbReference type="PANTHER" id="PTHR22974:SF28">
    <property type="entry name" value="PROTEIN KINASE DOMAIN-CONTAINING PROTEIN"/>
    <property type="match status" value="1"/>
</dbReference>
<dbReference type="Pfam" id="PF00069">
    <property type="entry name" value="Pkinase"/>
    <property type="match status" value="1"/>
</dbReference>
<dbReference type="GO" id="GO:0035556">
    <property type="term" value="P:intracellular signal transduction"/>
    <property type="evidence" value="ECO:0007669"/>
    <property type="project" value="TreeGrafter"/>
</dbReference>
<dbReference type="InterPro" id="IPR008271">
    <property type="entry name" value="Ser/Thr_kinase_AS"/>
</dbReference>
<keyword evidence="4" id="KW-0418">Kinase</keyword>
<dbReference type="PANTHER" id="PTHR22974">
    <property type="entry name" value="MIXED LINEAGE PROTEIN KINASE"/>
    <property type="match status" value="1"/>
</dbReference>
<proteinExistence type="predicted"/>
<evidence type="ECO:0000256" key="8">
    <source>
        <dbReference type="SAM" id="MobiDB-lite"/>
    </source>
</evidence>
<keyword evidence="3 6" id="KW-0547">Nucleotide-binding</keyword>
<dbReference type="PROSITE" id="PS50011">
    <property type="entry name" value="PROTEIN_KINASE_DOM"/>
    <property type="match status" value="1"/>
</dbReference>
<dbReference type="SUPFAM" id="SSF56112">
    <property type="entry name" value="Protein kinase-like (PK-like)"/>
    <property type="match status" value="1"/>
</dbReference>
<evidence type="ECO:0000313" key="10">
    <source>
        <dbReference type="EMBL" id="KAF2571429.1"/>
    </source>
</evidence>
<feature type="compositionally biased region" description="Basic and acidic residues" evidence="8">
    <location>
        <begin position="12"/>
        <end position="21"/>
    </location>
</feature>
<evidence type="ECO:0000259" key="9">
    <source>
        <dbReference type="PROSITE" id="PS50011"/>
    </source>
</evidence>
<dbReference type="AlphaFoldDB" id="A0A8S9INH3"/>
<evidence type="ECO:0000256" key="6">
    <source>
        <dbReference type="PROSITE-ProRule" id="PRU10141"/>
    </source>
</evidence>
<dbReference type="Gene3D" id="1.10.510.10">
    <property type="entry name" value="Transferase(Phosphotransferase) domain 1"/>
    <property type="match status" value="1"/>
</dbReference>
<dbReference type="GO" id="GO:0005634">
    <property type="term" value="C:nucleus"/>
    <property type="evidence" value="ECO:0007669"/>
    <property type="project" value="TreeGrafter"/>
</dbReference>
<evidence type="ECO:0000256" key="4">
    <source>
        <dbReference type="ARBA" id="ARBA00022777"/>
    </source>
</evidence>
<keyword evidence="1" id="KW-0723">Serine/threonine-protein kinase</keyword>
<dbReference type="InterPro" id="IPR011009">
    <property type="entry name" value="Kinase-like_dom_sf"/>
</dbReference>
<dbReference type="CDD" id="cd13990">
    <property type="entry name" value="STKc_TLK"/>
    <property type="match status" value="1"/>
</dbReference>
<feature type="domain" description="Protein kinase" evidence="9">
    <location>
        <begin position="271"/>
        <end position="544"/>
    </location>
</feature>
<dbReference type="GO" id="GO:0004674">
    <property type="term" value="F:protein serine/threonine kinase activity"/>
    <property type="evidence" value="ECO:0007669"/>
    <property type="project" value="UniProtKB-KW"/>
</dbReference>
<reference evidence="10" key="1">
    <citation type="submission" date="2019-12" db="EMBL/GenBank/DDBJ databases">
        <title>Genome sequencing and annotation of Brassica cretica.</title>
        <authorList>
            <person name="Studholme D.J."/>
            <person name="Sarris P.F."/>
        </authorList>
    </citation>
    <scope>NUCLEOTIDE SEQUENCE</scope>
    <source>
        <strain evidence="10">PFS-102/07</strain>
        <tissue evidence="10">Leaf</tissue>
    </source>
</reference>